<evidence type="ECO:0000313" key="4">
    <source>
        <dbReference type="Proteomes" id="UP000034430"/>
    </source>
</evidence>
<dbReference type="EMBL" id="LBTU01000004">
    <property type="protein sequence ID" value="KKQ47725.1"/>
    <property type="molecule type" value="Genomic_DNA"/>
</dbReference>
<dbReference type="Proteomes" id="UP000034430">
    <property type="component" value="Unassembled WGS sequence"/>
</dbReference>
<feature type="region of interest" description="Disordered" evidence="1">
    <location>
        <begin position="173"/>
        <end position="194"/>
    </location>
</feature>
<sequence>MKGNTVGSRHYLSDAYLAGFLDGDGSVVATLERYYSKRFPYRVRIKVNFTQHARHEDKLKLMQEALGDLGVIRTNKRKNLAELVIQERSQVKAVLARLVPFLLIKKDQAHLALEVLEGMSSNEKHKPSTLSERAYIRILSLVQKIRRLNSGTGGKREIRVFDPVTTEFLENPRMKTESSDSVRRKPLARTRVKV</sequence>
<protein>
    <recommendedName>
        <fullName evidence="2">Homing endonuclease LAGLIDADG domain-containing protein</fullName>
    </recommendedName>
</protein>
<proteinExistence type="predicted"/>
<gene>
    <name evidence="3" type="ORF">US65_C0004G0001</name>
</gene>
<dbReference type="AlphaFoldDB" id="A0A0G0I9S0"/>
<evidence type="ECO:0000313" key="3">
    <source>
        <dbReference type="EMBL" id="KKQ47725.1"/>
    </source>
</evidence>
<feature type="domain" description="Homing endonuclease LAGLIDADG" evidence="2">
    <location>
        <begin position="17"/>
        <end position="94"/>
    </location>
</feature>
<evidence type="ECO:0000256" key="1">
    <source>
        <dbReference type="SAM" id="MobiDB-lite"/>
    </source>
</evidence>
<accession>A0A0G0I9S0</accession>
<comment type="caution">
    <text evidence="3">The sequence shown here is derived from an EMBL/GenBank/DDBJ whole genome shotgun (WGS) entry which is preliminary data.</text>
</comment>
<dbReference type="Gene3D" id="3.10.28.10">
    <property type="entry name" value="Homing endonucleases"/>
    <property type="match status" value="1"/>
</dbReference>
<dbReference type="GO" id="GO:0004519">
    <property type="term" value="F:endonuclease activity"/>
    <property type="evidence" value="ECO:0007669"/>
    <property type="project" value="InterPro"/>
</dbReference>
<reference evidence="3 4" key="1">
    <citation type="journal article" date="2015" name="Nature">
        <title>rRNA introns, odd ribosomes, and small enigmatic genomes across a large radiation of phyla.</title>
        <authorList>
            <person name="Brown C.T."/>
            <person name="Hug L.A."/>
            <person name="Thomas B.C."/>
            <person name="Sharon I."/>
            <person name="Castelle C.J."/>
            <person name="Singh A."/>
            <person name="Wilkins M.J."/>
            <person name="Williams K.H."/>
            <person name="Banfield J.F."/>
        </authorList>
    </citation>
    <scope>NUCLEOTIDE SEQUENCE [LARGE SCALE GENOMIC DNA]</scope>
</reference>
<dbReference type="SUPFAM" id="SSF55608">
    <property type="entry name" value="Homing endonucleases"/>
    <property type="match status" value="1"/>
</dbReference>
<evidence type="ECO:0000259" key="2">
    <source>
        <dbReference type="Pfam" id="PF00961"/>
    </source>
</evidence>
<dbReference type="InterPro" id="IPR004860">
    <property type="entry name" value="LAGLIDADG_dom"/>
</dbReference>
<dbReference type="Pfam" id="PF00961">
    <property type="entry name" value="LAGLIDADG_1"/>
    <property type="match status" value="1"/>
</dbReference>
<name>A0A0G0I9S0_9BACT</name>
<organism evidence="3 4">
    <name type="scientific">Candidatus Yanofskybacteria bacterium GW2011_GWC2_37_9</name>
    <dbReference type="NCBI Taxonomy" id="1619028"/>
    <lineage>
        <taxon>Bacteria</taxon>
        <taxon>Candidatus Yanofskyibacteriota</taxon>
    </lineage>
</organism>
<feature type="compositionally biased region" description="Basic and acidic residues" evidence="1">
    <location>
        <begin position="173"/>
        <end position="183"/>
    </location>
</feature>
<feature type="compositionally biased region" description="Basic residues" evidence="1">
    <location>
        <begin position="184"/>
        <end position="194"/>
    </location>
</feature>
<dbReference type="InterPro" id="IPR027434">
    <property type="entry name" value="Homing_endonucl"/>
</dbReference>